<dbReference type="EMBL" id="BMMF01000005">
    <property type="protein sequence ID" value="GGK32534.1"/>
    <property type="molecule type" value="Genomic_DNA"/>
</dbReference>
<dbReference type="Pfam" id="PF02798">
    <property type="entry name" value="GST_N"/>
    <property type="match status" value="1"/>
</dbReference>
<comment type="caution">
    <text evidence="2">The sequence shown here is derived from an EMBL/GenBank/DDBJ whole genome shotgun (WGS) entry which is preliminary data.</text>
</comment>
<dbReference type="PROSITE" id="PS50404">
    <property type="entry name" value="GST_NTER"/>
    <property type="match status" value="1"/>
</dbReference>
<keyword evidence="3" id="KW-1185">Reference proteome</keyword>
<dbReference type="RefSeq" id="WP_188912122.1">
    <property type="nucleotide sequence ID" value="NZ_BMMF01000005.1"/>
</dbReference>
<dbReference type="AlphaFoldDB" id="A0A917V306"/>
<dbReference type="SFLD" id="SFLDG00358">
    <property type="entry name" value="Main_(cytGST)"/>
    <property type="match status" value="1"/>
</dbReference>
<name>A0A917V306_9HYPH</name>
<dbReference type="SFLD" id="SFLDS00019">
    <property type="entry name" value="Glutathione_Transferase_(cytos"/>
    <property type="match status" value="1"/>
</dbReference>
<dbReference type="InterPro" id="IPR036249">
    <property type="entry name" value="Thioredoxin-like_sf"/>
</dbReference>
<dbReference type="SUPFAM" id="SSF47616">
    <property type="entry name" value="GST C-terminal domain-like"/>
    <property type="match status" value="1"/>
</dbReference>
<dbReference type="PANTHER" id="PTHR44051:SF8">
    <property type="entry name" value="GLUTATHIONE S-TRANSFERASE GSTA"/>
    <property type="match status" value="1"/>
</dbReference>
<reference evidence="2 3" key="1">
    <citation type="journal article" date="2014" name="Int. J. Syst. Evol. Microbiol.">
        <title>Complete genome sequence of Corynebacterium casei LMG S-19264T (=DSM 44701T), isolated from a smear-ripened cheese.</title>
        <authorList>
            <consortium name="US DOE Joint Genome Institute (JGI-PGF)"/>
            <person name="Walter F."/>
            <person name="Albersmeier A."/>
            <person name="Kalinowski J."/>
            <person name="Ruckert C."/>
        </authorList>
    </citation>
    <scope>NUCLEOTIDE SEQUENCE [LARGE SCALE GENOMIC DNA]</scope>
    <source>
        <strain evidence="2 3">CGMCC 1.9161</strain>
    </source>
</reference>
<protein>
    <submittedName>
        <fullName evidence="2">Thiol:disulfide oxidoreductase</fullName>
    </submittedName>
</protein>
<dbReference type="Gene3D" id="3.40.30.10">
    <property type="entry name" value="Glutaredoxin"/>
    <property type="match status" value="1"/>
</dbReference>
<evidence type="ECO:0000313" key="3">
    <source>
        <dbReference type="Proteomes" id="UP000600449"/>
    </source>
</evidence>
<accession>A0A917V306</accession>
<dbReference type="PANTHER" id="PTHR44051">
    <property type="entry name" value="GLUTATHIONE S-TRANSFERASE-RELATED"/>
    <property type="match status" value="1"/>
</dbReference>
<dbReference type="Proteomes" id="UP000600449">
    <property type="component" value="Unassembled WGS sequence"/>
</dbReference>
<dbReference type="InterPro" id="IPR040079">
    <property type="entry name" value="Glutathione_S-Trfase"/>
</dbReference>
<dbReference type="Gene3D" id="1.20.1050.10">
    <property type="match status" value="1"/>
</dbReference>
<evidence type="ECO:0000313" key="2">
    <source>
        <dbReference type="EMBL" id="GGK32534.1"/>
    </source>
</evidence>
<dbReference type="InterPro" id="IPR004045">
    <property type="entry name" value="Glutathione_S-Trfase_N"/>
</dbReference>
<dbReference type="InterPro" id="IPR036282">
    <property type="entry name" value="Glutathione-S-Trfase_C_sf"/>
</dbReference>
<proteinExistence type="predicted"/>
<sequence length="210" mass="22693">MPDAVLYHARSGNSLRAAIAVELAGISVTRRQIDLAAGEHKRPDYLAVNPAGTVPAFVEGPPDAPLVLTQSGAILEHLVDRSRPDLWPQDASARAACRASVLCAVSDVAVQNALARYLAFAPEASRFVFERAISALLAALEPLARNEFLCGPTPSVADYAHFPVVYMREAALRRRAEARPVIAWLERLMRDDAVSRAIAYAGLQLDELSP</sequence>
<evidence type="ECO:0000259" key="1">
    <source>
        <dbReference type="PROSITE" id="PS50404"/>
    </source>
</evidence>
<dbReference type="SUPFAM" id="SSF52833">
    <property type="entry name" value="Thioredoxin-like"/>
    <property type="match status" value="1"/>
</dbReference>
<feature type="domain" description="GST N-terminal" evidence="1">
    <location>
        <begin position="1"/>
        <end position="86"/>
    </location>
</feature>
<gene>
    <name evidence="2" type="ORF">GCM10011322_19060</name>
</gene>
<organism evidence="2 3">
    <name type="scientific">Salinarimonas ramus</name>
    <dbReference type="NCBI Taxonomy" id="690164"/>
    <lineage>
        <taxon>Bacteria</taxon>
        <taxon>Pseudomonadati</taxon>
        <taxon>Pseudomonadota</taxon>
        <taxon>Alphaproteobacteria</taxon>
        <taxon>Hyphomicrobiales</taxon>
        <taxon>Salinarimonadaceae</taxon>
        <taxon>Salinarimonas</taxon>
    </lineage>
</organism>